<protein>
    <submittedName>
        <fullName evidence="1">Uncharacterized protein</fullName>
    </submittedName>
</protein>
<dbReference type="EMBL" id="KN833776">
    <property type="protein sequence ID" value="KIK19890.1"/>
    <property type="molecule type" value="Genomic_DNA"/>
</dbReference>
<dbReference type="OrthoDB" id="2704171at2759"/>
<keyword evidence="2" id="KW-1185">Reference proteome</keyword>
<accession>A0A0C9Y5A4</accession>
<proteinExistence type="predicted"/>
<reference evidence="1 2" key="1">
    <citation type="submission" date="2014-04" db="EMBL/GenBank/DDBJ databases">
        <authorList>
            <consortium name="DOE Joint Genome Institute"/>
            <person name="Kuo A."/>
            <person name="Kohler A."/>
            <person name="Costa M.D."/>
            <person name="Nagy L.G."/>
            <person name="Floudas D."/>
            <person name="Copeland A."/>
            <person name="Barry K.W."/>
            <person name="Cichocki N."/>
            <person name="Veneault-Fourrey C."/>
            <person name="LaButti K."/>
            <person name="Lindquist E.A."/>
            <person name="Lipzen A."/>
            <person name="Lundell T."/>
            <person name="Morin E."/>
            <person name="Murat C."/>
            <person name="Sun H."/>
            <person name="Tunlid A."/>
            <person name="Henrissat B."/>
            <person name="Grigoriev I.V."/>
            <person name="Hibbett D.S."/>
            <person name="Martin F."/>
            <person name="Nordberg H.P."/>
            <person name="Cantor M.N."/>
            <person name="Hua S.X."/>
        </authorList>
    </citation>
    <scope>NUCLEOTIDE SEQUENCE [LARGE SCALE GENOMIC DNA]</scope>
    <source>
        <strain evidence="1 2">441</strain>
    </source>
</reference>
<evidence type="ECO:0000313" key="2">
    <source>
        <dbReference type="Proteomes" id="UP000054018"/>
    </source>
</evidence>
<dbReference type="AlphaFoldDB" id="A0A0C9Y5A4"/>
<evidence type="ECO:0000313" key="1">
    <source>
        <dbReference type="EMBL" id="KIK19890.1"/>
    </source>
</evidence>
<dbReference type="Proteomes" id="UP000054018">
    <property type="component" value="Unassembled WGS sequence"/>
</dbReference>
<dbReference type="HOGENOM" id="CLU_090544_2_1_1"/>
<gene>
    <name evidence="1" type="ORF">PISMIDRAFT_106759</name>
</gene>
<name>A0A0C9Y5A4_9AGAM</name>
<feature type="non-terminal residue" evidence="1">
    <location>
        <position position="1"/>
    </location>
</feature>
<organism evidence="1 2">
    <name type="scientific">Pisolithus microcarpus 441</name>
    <dbReference type="NCBI Taxonomy" id="765257"/>
    <lineage>
        <taxon>Eukaryota</taxon>
        <taxon>Fungi</taxon>
        <taxon>Dikarya</taxon>
        <taxon>Basidiomycota</taxon>
        <taxon>Agaricomycotina</taxon>
        <taxon>Agaricomycetes</taxon>
        <taxon>Agaricomycetidae</taxon>
        <taxon>Boletales</taxon>
        <taxon>Sclerodermatineae</taxon>
        <taxon>Pisolithaceae</taxon>
        <taxon>Pisolithus</taxon>
    </lineage>
</organism>
<sequence length="72" mass="7930">VGKDRGCGESFLEAIERGPTNFGEVPRGILLCEMITDKSMVKVGKAKEGLNVLYYMRFRPVSDGLNLILGHC</sequence>
<reference evidence="2" key="2">
    <citation type="submission" date="2015-01" db="EMBL/GenBank/DDBJ databases">
        <title>Evolutionary Origins and Diversification of the Mycorrhizal Mutualists.</title>
        <authorList>
            <consortium name="DOE Joint Genome Institute"/>
            <consortium name="Mycorrhizal Genomics Consortium"/>
            <person name="Kohler A."/>
            <person name="Kuo A."/>
            <person name="Nagy L.G."/>
            <person name="Floudas D."/>
            <person name="Copeland A."/>
            <person name="Barry K.W."/>
            <person name="Cichocki N."/>
            <person name="Veneault-Fourrey C."/>
            <person name="LaButti K."/>
            <person name="Lindquist E.A."/>
            <person name="Lipzen A."/>
            <person name="Lundell T."/>
            <person name="Morin E."/>
            <person name="Murat C."/>
            <person name="Riley R."/>
            <person name="Ohm R."/>
            <person name="Sun H."/>
            <person name="Tunlid A."/>
            <person name="Henrissat B."/>
            <person name="Grigoriev I.V."/>
            <person name="Hibbett D.S."/>
            <person name="Martin F."/>
        </authorList>
    </citation>
    <scope>NUCLEOTIDE SEQUENCE [LARGE SCALE GENOMIC DNA]</scope>
    <source>
        <strain evidence="2">441</strain>
    </source>
</reference>